<dbReference type="EMBL" id="AP024355">
    <property type="protein sequence ID" value="BCR04701.1"/>
    <property type="molecule type" value="Genomic_DNA"/>
</dbReference>
<feature type="signal peptide" evidence="1">
    <location>
        <begin position="1"/>
        <end position="23"/>
    </location>
</feature>
<accession>A0ABN6DXK6</accession>
<evidence type="ECO:0000313" key="2">
    <source>
        <dbReference type="EMBL" id="BCR04701.1"/>
    </source>
</evidence>
<proteinExistence type="predicted"/>
<name>A0ABN6DXK6_9BACT</name>
<protein>
    <submittedName>
        <fullName evidence="2">Uncharacterized protein</fullName>
    </submittedName>
</protein>
<sequence>MKRLVLSMLVSGVLLLPAVSATAGDLRGTISVTFGGVPVVYLPPPTTVVVKEHHYHPRHEHRHGKHWKNWKHEVRHRHDCDGRARYVEKVYYDDGRSYRREKLIVRDDHRNHRDRWDY</sequence>
<keyword evidence="1" id="KW-0732">Signal</keyword>
<dbReference type="RefSeq" id="WP_221252155.1">
    <property type="nucleotide sequence ID" value="NZ_AP024355.1"/>
</dbReference>
<reference evidence="2 3" key="1">
    <citation type="journal article" date="2016" name="C (Basel)">
        <title>Selective Growth of and Electricity Production by Marine Exoelectrogenic Bacteria in Self-Aggregated Hydrogel of Microbially Reduced Graphene Oxide.</title>
        <authorList>
            <person name="Yoshida N."/>
            <person name="Goto Y."/>
            <person name="Miyata Y."/>
        </authorList>
    </citation>
    <scope>NUCLEOTIDE SEQUENCE [LARGE SCALE GENOMIC DNA]</scope>
    <source>
        <strain evidence="2 3">NIT-T3</strain>
    </source>
</reference>
<keyword evidence="3" id="KW-1185">Reference proteome</keyword>
<evidence type="ECO:0000256" key="1">
    <source>
        <dbReference type="SAM" id="SignalP"/>
    </source>
</evidence>
<evidence type="ECO:0000313" key="3">
    <source>
        <dbReference type="Proteomes" id="UP001319827"/>
    </source>
</evidence>
<feature type="chain" id="PRO_5046649085" evidence="1">
    <location>
        <begin position="24"/>
        <end position="118"/>
    </location>
</feature>
<organism evidence="2 3">
    <name type="scientific">Desulfuromonas versatilis</name>
    <dbReference type="NCBI Taxonomy" id="2802975"/>
    <lineage>
        <taxon>Bacteria</taxon>
        <taxon>Pseudomonadati</taxon>
        <taxon>Thermodesulfobacteriota</taxon>
        <taxon>Desulfuromonadia</taxon>
        <taxon>Desulfuromonadales</taxon>
        <taxon>Desulfuromonadaceae</taxon>
        <taxon>Desulfuromonas</taxon>
    </lineage>
</organism>
<gene>
    <name evidence="2" type="ORF">DESUT3_17700</name>
</gene>
<dbReference type="Proteomes" id="UP001319827">
    <property type="component" value="Chromosome"/>
</dbReference>
<reference evidence="2 3" key="2">
    <citation type="journal article" date="2021" name="Int. J. Syst. Evol. Microbiol.">
        <title>Isolation and Polyphasic Characterization of Desulfuromonas versatilis sp. Nov., an Electrogenic Bacteria Capable of Versatile Metabolism Isolated from a Graphene Oxide-Reducing Enrichment Culture.</title>
        <authorList>
            <person name="Xie L."/>
            <person name="Yoshida N."/>
            <person name="Ishii S."/>
            <person name="Meng L."/>
        </authorList>
    </citation>
    <scope>NUCLEOTIDE SEQUENCE [LARGE SCALE GENOMIC DNA]</scope>
    <source>
        <strain evidence="2 3">NIT-T3</strain>
    </source>
</reference>